<keyword evidence="5" id="KW-1185">Reference proteome</keyword>
<dbReference type="InterPro" id="IPR037516">
    <property type="entry name" value="Tripartite_DENN"/>
</dbReference>
<reference evidence="4 5" key="1">
    <citation type="submission" date="2020-08" db="EMBL/GenBank/DDBJ databases">
        <title>Aphidius gifuensis genome sequencing and assembly.</title>
        <authorList>
            <person name="Du Z."/>
        </authorList>
    </citation>
    <scope>NUCLEOTIDE SEQUENCE [LARGE SCALE GENOMIC DNA]</scope>
    <source>
        <strain evidence="4">YNYX2018</strain>
        <tissue evidence="4">Adults</tissue>
    </source>
</reference>
<dbReference type="Pfam" id="PF09794">
    <property type="entry name" value="Avl9"/>
    <property type="match status" value="1"/>
</dbReference>
<evidence type="ECO:0000313" key="5">
    <source>
        <dbReference type="Proteomes" id="UP000639338"/>
    </source>
</evidence>
<gene>
    <name evidence="4" type="ORF">HCN44_008426</name>
</gene>
<comment type="caution">
    <text evidence="4">The sequence shown here is derived from an EMBL/GenBank/DDBJ whole genome shotgun (WGS) entry which is preliminary data.</text>
</comment>
<dbReference type="AlphaFoldDB" id="A0A834XQF6"/>
<evidence type="ECO:0000256" key="2">
    <source>
        <dbReference type="SAM" id="MobiDB-lite"/>
    </source>
</evidence>
<name>A0A834XQF6_APHGI</name>
<evidence type="ECO:0000256" key="1">
    <source>
        <dbReference type="ARBA" id="ARBA00007159"/>
    </source>
</evidence>
<dbReference type="InterPro" id="IPR018307">
    <property type="entry name" value="ABL9/DENND6_dom"/>
</dbReference>
<dbReference type="GO" id="GO:0055037">
    <property type="term" value="C:recycling endosome"/>
    <property type="evidence" value="ECO:0007669"/>
    <property type="project" value="TreeGrafter"/>
</dbReference>
<feature type="compositionally biased region" description="Low complexity" evidence="2">
    <location>
        <begin position="242"/>
        <end position="257"/>
    </location>
</feature>
<feature type="region of interest" description="Disordered" evidence="2">
    <location>
        <begin position="242"/>
        <end position="263"/>
    </location>
</feature>
<accession>A0A834XQF6</accession>
<protein>
    <recommendedName>
        <fullName evidence="3">UDENN domain-containing protein</fullName>
    </recommendedName>
</protein>
<dbReference type="InterPro" id="IPR024224">
    <property type="entry name" value="DENND6"/>
</dbReference>
<dbReference type="GO" id="GO:0005085">
    <property type="term" value="F:guanyl-nucleotide exchange factor activity"/>
    <property type="evidence" value="ECO:0007669"/>
    <property type="project" value="InterPro"/>
</dbReference>
<evidence type="ECO:0000259" key="3">
    <source>
        <dbReference type="PROSITE" id="PS50211"/>
    </source>
</evidence>
<dbReference type="PANTHER" id="PTHR13677:SF0">
    <property type="entry name" value="LD41638P"/>
    <property type="match status" value="1"/>
</dbReference>
<feature type="domain" description="UDENN" evidence="3">
    <location>
        <begin position="39"/>
        <end position="540"/>
    </location>
</feature>
<dbReference type="Proteomes" id="UP000639338">
    <property type="component" value="Unassembled WGS sequence"/>
</dbReference>
<organism evidence="4 5">
    <name type="scientific">Aphidius gifuensis</name>
    <name type="common">Parasitoid wasp</name>
    <dbReference type="NCBI Taxonomy" id="684658"/>
    <lineage>
        <taxon>Eukaryota</taxon>
        <taxon>Metazoa</taxon>
        <taxon>Ecdysozoa</taxon>
        <taxon>Arthropoda</taxon>
        <taxon>Hexapoda</taxon>
        <taxon>Insecta</taxon>
        <taxon>Pterygota</taxon>
        <taxon>Neoptera</taxon>
        <taxon>Endopterygota</taxon>
        <taxon>Hymenoptera</taxon>
        <taxon>Apocrita</taxon>
        <taxon>Ichneumonoidea</taxon>
        <taxon>Braconidae</taxon>
        <taxon>Aphidiinae</taxon>
        <taxon>Aphidius</taxon>
    </lineage>
</organism>
<sequence>MSESPCTSKKLEPYCNGDQEAFETYKITKKWEKFHNWLHCICIVTFDLELGQAIEAIYPSHVKLSSTERSNICYLAFPDSNSGCKGDTNYHVRIRQSPTTVSTSYETNGLKEYNKKSVNFLQSEKYYYWGYVYFRQVKDKTLPRGYFQKSVVLISKLPFVNLFNEIVSLLAPEYFDIGKTVMDVAIDEINNWQNPIPGQIINLPLLGVLIQTYIPNKNYKAIIPLIVNSTINDNIDTTTLTTTTTSSCSSSSSSTSSPLALNKSRRRELTSAYEGDMFASLSSIVSHIHLIWELVLLCEPIVIMTGSPIICSEMVQALVATITPLKYSGDYRPYFTIHDSEFKEYTSDTTIPPAVILGVTNPFFAKTLQHWPHIIRICNNLITNKNNNNNNNNNNSSDFINNQKYRIKKSENLKILDSKPGVYTEYKPFLQKDKVILKKLLRGIQTKRPTQVQTALLKRHLMDLTESFMIPLERYIATLMPLQKNISPFKATPAPHRFNPDDFLSTLPTAGPQLTIGIKGDWVGLYKKFFRTPNFSAWFHSRHTELTQKLQALQLESLSQADLNTWVKDKQEVEVVDMILRIRQKLKLSYDDDVPITQLIRDSLCSKINEMTRTLPDDLKIILCQES</sequence>
<evidence type="ECO:0000313" key="4">
    <source>
        <dbReference type="EMBL" id="KAF7989752.1"/>
    </source>
</evidence>
<dbReference type="PROSITE" id="PS50211">
    <property type="entry name" value="DENN"/>
    <property type="match status" value="1"/>
</dbReference>
<proteinExistence type="inferred from homology"/>
<dbReference type="OrthoDB" id="10265409at2759"/>
<dbReference type="EMBL" id="JACMRX010000005">
    <property type="protein sequence ID" value="KAF7989752.1"/>
    <property type="molecule type" value="Genomic_DNA"/>
</dbReference>
<comment type="similarity">
    <text evidence="1">Belongs to the DENND6 family.</text>
</comment>
<dbReference type="PANTHER" id="PTHR13677">
    <property type="entry name" value="LD41638P"/>
    <property type="match status" value="1"/>
</dbReference>